<comment type="subcellular location">
    <subcellularLocation>
        <location evidence="1">Cell membrane</location>
        <topology evidence="1">Multi-pass membrane protein</topology>
    </subcellularLocation>
</comment>
<feature type="transmembrane region" description="Helical" evidence="7">
    <location>
        <begin position="21"/>
        <end position="43"/>
    </location>
</feature>
<feature type="transmembrane region" description="Helical" evidence="7">
    <location>
        <begin position="153"/>
        <end position="171"/>
    </location>
</feature>
<organism evidence="8 9">
    <name type="scientific">Mycoplasma testudineum</name>
    <dbReference type="NCBI Taxonomy" id="244584"/>
    <lineage>
        <taxon>Bacteria</taxon>
        <taxon>Bacillati</taxon>
        <taxon>Mycoplasmatota</taxon>
        <taxon>Mollicutes</taxon>
        <taxon>Mycoplasmataceae</taxon>
        <taxon>Mycoplasma</taxon>
    </lineage>
</organism>
<feature type="transmembrane region" description="Helical" evidence="7">
    <location>
        <begin position="63"/>
        <end position="82"/>
    </location>
</feature>
<comment type="caution">
    <text evidence="8">The sequence shown here is derived from an EMBL/GenBank/DDBJ whole genome shotgun (WGS) entry which is preliminary data.</text>
</comment>
<evidence type="ECO:0000256" key="4">
    <source>
        <dbReference type="ARBA" id="ARBA00022692"/>
    </source>
</evidence>
<evidence type="ECO:0000256" key="6">
    <source>
        <dbReference type="ARBA" id="ARBA00023136"/>
    </source>
</evidence>
<dbReference type="PANTHER" id="PTHR43663:SF1">
    <property type="entry name" value="CHROMATE TRANSPORTER"/>
    <property type="match status" value="1"/>
</dbReference>
<reference evidence="8 9" key="1">
    <citation type="submission" date="2019-03" db="EMBL/GenBank/DDBJ databases">
        <title>Genomic Encyclopedia of Archaeal and Bacterial Type Strains, Phase II (KMG-II): from individual species to whole genera.</title>
        <authorList>
            <person name="Goeker M."/>
        </authorList>
    </citation>
    <scope>NUCLEOTIDE SEQUENCE [LARGE SCALE GENOMIC DNA]</scope>
    <source>
        <strain evidence="8 9">ATCC 700618</strain>
    </source>
</reference>
<accession>A0A4R6IFF9</accession>
<dbReference type="EMBL" id="SNWN01000010">
    <property type="protein sequence ID" value="TDO20461.1"/>
    <property type="molecule type" value="Genomic_DNA"/>
</dbReference>
<evidence type="ECO:0000313" key="9">
    <source>
        <dbReference type="Proteomes" id="UP000295518"/>
    </source>
</evidence>
<comment type="similarity">
    <text evidence="2">Belongs to the chromate ion transporter (CHR) (TC 2.A.51) family.</text>
</comment>
<dbReference type="RefSeq" id="WP_243720091.1">
    <property type="nucleotide sequence ID" value="NZ_NNCE01000002.1"/>
</dbReference>
<keyword evidence="4 7" id="KW-0812">Transmembrane</keyword>
<dbReference type="InterPro" id="IPR003370">
    <property type="entry name" value="Chromate_transpt"/>
</dbReference>
<feature type="transmembrane region" description="Helical" evidence="7">
    <location>
        <begin position="177"/>
        <end position="194"/>
    </location>
</feature>
<evidence type="ECO:0000256" key="1">
    <source>
        <dbReference type="ARBA" id="ARBA00004651"/>
    </source>
</evidence>
<evidence type="ECO:0000313" key="8">
    <source>
        <dbReference type="EMBL" id="TDO20461.1"/>
    </source>
</evidence>
<protein>
    <submittedName>
        <fullName evidence="8">Chromate transporter</fullName>
    </submittedName>
</protein>
<dbReference type="AlphaFoldDB" id="A0A4R6IFF9"/>
<evidence type="ECO:0000256" key="7">
    <source>
        <dbReference type="SAM" id="Phobius"/>
    </source>
</evidence>
<sequence>MTKGFWKKLFPKLQLKILMQTILFLQIVTFLGFGGGNALMPIMKRYSVEKYKWITEEQFDRGVVVTNMLPGPAVIQMLTYLLSTRIGKGWAIIVVTIGILPHVLLAVLLYWLFQFLPSKYIFTINIGVLSAILVTLIFFAIQYLKASHKELNLPVWIGLFIFTLAFCLFVPTPYNIPALVMIAVILIVFLYQFIKIKKQKNKEIQ</sequence>
<dbReference type="PANTHER" id="PTHR43663">
    <property type="entry name" value="CHROMATE TRANSPORT PROTEIN-RELATED"/>
    <property type="match status" value="1"/>
</dbReference>
<dbReference type="Proteomes" id="UP000295518">
    <property type="component" value="Unassembled WGS sequence"/>
</dbReference>
<evidence type="ECO:0000256" key="3">
    <source>
        <dbReference type="ARBA" id="ARBA00022475"/>
    </source>
</evidence>
<evidence type="ECO:0000256" key="2">
    <source>
        <dbReference type="ARBA" id="ARBA00005262"/>
    </source>
</evidence>
<keyword evidence="6 7" id="KW-0472">Membrane</keyword>
<dbReference type="Pfam" id="PF02417">
    <property type="entry name" value="Chromate_transp"/>
    <property type="match status" value="1"/>
</dbReference>
<feature type="transmembrane region" description="Helical" evidence="7">
    <location>
        <begin position="119"/>
        <end position="141"/>
    </location>
</feature>
<proteinExistence type="inferred from homology"/>
<keyword evidence="3" id="KW-1003">Cell membrane</keyword>
<dbReference type="InterPro" id="IPR052518">
    <property type="entry name" value="CHR_Transporter"/>
</dbReference>
<feature type="transmembrane region" description="Helical" evidence="7">
    <location>
        <begin position="89"/>
        <end position="113"/>
    </location>
</feature>
<name>A0A4R6IFF9_9MOLU</name>
<keyword evidence="5 7" id="KW-1133">Transmembrane helix</keyword>
<gene>
    <name evidence="8" type="ORF">EI74_0289</name>
</gene>
<dbReference type="GO" id="GO:0015109">
    <property type="term" value="F:chromate transmembrane transporter activity"/>
    <property type="evidence" value="ECO:0007669"/>
    <property type="project" value="InterPro"/>
</dbReference>
<evidence type="ECO:0000256" key="5">
    <source>
        <dbReference type="ARBA" id="ARBA00022989"/>
    </source>
</evidence>
<dbReference type="GO" id="GO:0005886">
    <property type="term" value="C:plasma membrane"/>
    <property type="evidence" value="ECO:0007669"/>
    <property type="project" value="UniProtKB-SubCell"/>
</dbReference>
<keyword evidence="9" id="KW-1185">Reference proteome</keyword>